<dbReference type="InterPro" id="IPR005720">
    <property type="entry name" value="Dihydroorotate_DH_cat"/>
</dbReference>
<dbReference type="SUPFAM" id="SSF51395">
    <property type="entry name" value="FMN-linked oxidoreductases"/>
    <property type="match status" value="1"/>
</dbReference>
<keyword evidence="7 11" id="KW-0288">FMN</keyword>
<keyword evidence="11" id="KW-0999">Mitochondrion inner membrane</keyword>
<protein>
    <recommendedName>
        <fullName evidence="5 11">Dihydroorotate dehydrogenase (quinone), mitochondrial</fullName>
        <shortName evidence="11">DHOdehase</shortName>
        <ecNumber evidence="4 11">1.3.5.2</ecNumber>
    </recommendedName>
</protein>
<evidence type="ECO:0000256" key="11">
    <source>
        <dbReference type="RuleBase" id="RU361255"/>
    </source>
</evidence>
<keyword evidence="14" id="KW-1185">Reference proteome</keyword>
<evidence type="ECO:0000256" key="2">
    <source>
        <dbReference type="ARBA" id="ARBA00005161"/>
    </source>
</evidence>
<dbReference type="InterPro" id="IPR001295">
    <property type="entry name" value="Dihydroorotate_DH_CS"/>
</dbReference>
<evidence type="ECO:0000256" key="8">
    <source>
        <dbReference type="ARBA" id="ARBA00023002"/>
    </source>
</evidence>
<comment type="caution">
    <text evidence="13">The sequence shown here is derived from an EMBL/GenBank/DDBJ whole genome shotgun (WGS) entry which is preliminary data.</text>
</comment>
<name>A0AAE0WDM8_9BIVA</name>
<dbReference type="Gene3D" id="3.20.20.70">
    <property type="entry name" value="Aldolase class I"/>
    <property type="match status" value="1"/>
</dbReference>
<dbReference type="InterPro" id="IPR005719">
    <property type="entry name" value="Dihydroorotate_DH_2"/>
</dbReference>
<comment type="cofactor">
    <cofactor evidence="11">
        <name>FMN</name>
        <dbReference type="ChEBI" id="CHEBI:58210"/>
    </cofactor>
    <text evidence="11">Binds 1 FMN per subunit.</text>
</comment>
<keyword evidence="6 11" id="KW-0285">Flavoprotein</keyword>
<evidence type="ECO:0000256" key="9">
    <source>
        <dbReference type="ARBA" id="ARBA00023136"/>
    </source>
</evidence>
<evidence type="ECO:0000256" key="5">
    <source>
        <dbReference type="ARBA" id="ARBA00017599"/>
    </source>
</evidence>
<dbReference type="InterPro" id="IPR013785">
    <property type="entry name" value="Aldolase_TIM"/>
</dbReference>
<feature type="domain" description="Dihydroorotate dehydrogenase catalytic" evidence="12">
    <location>
        <begin position="81"/>
        <end position="414"/>
    </location>
</feature>
<reference evidence="13" key="3">
    <citation type="submission" date="2023-05" db="EMBL/GenBank/DDBJ databases">
        <authorList>
            <person name="Smith C.H."/>
        </authorList>
    </citation>
    <scope>NUCLEOTIDE SEQUENCE</scope>
    <source>
        <strain evidence="13">CHS0354</strain>
        <tissue evidence="13">Mantle</tissue>
    </source>
</reference>
<dbReference type="AlphaFoldDB" id="A0AAE0WDM8"/>
<dbReference type="GO" id="GO:0009220">
    <property type="term" value="P:pyrimidine ribonucleotide biosynthetic process"/>
    <property type="evidence" value="ECO:0007669"/>
    <property type="project" value="TreeGrafter"/>
</dbReference>
<proteinExistence type="inferred from homology"/>
<dbReference type="Proteomes" id="UP001195483">
    <property type="component" value="Unassembled WGS sequence"/>
</dbReference>
<sequence length="445" mass="48907">MSATSKYAGLIKKLKDTVIIVSAGTLCFVSYSIYEGNEKFYRQFVMPAIHMLDAETAHKLAVKAAKYKLIVNSKEPDPEILHTKVWGRTFSNPVGLAAGFDKDGEAVDGLLRMGFGFVEVGSVTPLAQPGNPKPRVFRLQEDKGVINRYGFNSEGHDAVYERLKVRETETSVAEMISFPQMGEARNMLNINLWTETTCDYSDIRIKKVKGIVGVNLGKNKTSENAVGDYVKGVRKFGKVADYLVINVSSPNTPGLRDMQGKENLDNLLDKVSQARDILRTEKKLPLLVKIAPDLTDEDKRDIASVITKKESYIDGLIVSNTTVSRPASLHSPQKVETGGLSGQPLKELSTKTVQDMYVLTKGSIPIIGVGGISSGEDAYEKIRAGASLIQLYTALIYEGPPVIKRIKRELEQLLRQDGYNSVSEAVGTDVKSNISRTSSEKTQQP</sequence>
<evidence type="ECO:0000256" key="7">
    <source>
        <dbReference type="ARBA" id="ARBA00022643"/>
    </source>
</evidence>
<dbReference type="GO" id="GO:0006207">
    <property type="term" value="P:'de novo' pyrimidine nucleobase biosynthetic process"/>
    <property type="evidence" value="ECO:0007669"/>
    <property type="project" value="InterPro"/>
</dbReference>
<keyword evidence="11" id="KW-0496">Mitochondrion</keyword>
<evidence type="ECO:0000259" key="12">
    <source>
        <dbReference type="Pfam" id="PF01180"/>
    </source>
</evidence>
<reference evidence="13" key="2">
    <citation type="journal article" date="2021" name="Genome Biol. Evol.">
        <title>Developing a high-quality reference genome for a parasitic bivalve with doubly uniparental inheritance (Bivalvia: Unionida).</title>
        <authorList>
            <person name="Smith C.H."/>
        </authorList>
    </citation>
    <scope>NUCLEOTIDE SEQUENCE</scope>
    <source>
        <strain evidence="13">CHS0354</strain>
        <tissue evidence="13">Mantle</tissue>
    </source>
</reference>
<dbReference type="PANTHER" id="PTHR48109:SF4">
    <property type="entry name" value="DIHYDROOROTATE DEHYDROGENASE (QUINONE), MITOCHONDRIAL"/>
    <property type="match status" value="1"/>
</dbReference>
<dbReference type="PROSITE" id="PS00911">
    <property type="entry name" value="DHODEHASE_1"/>
    <property type="match status" value="1"/>
</dbReference>
<evidence type="ECO:0000256" key="1">
    <source>
        <dbReference type="ARBA" id="ARBA00004370"/>
    </source>
</evidence>
<comment type="subcellular location">
    <subcellularLocation>
        <location evidence="1">Membrane</location>
    </subcellularLocation>
    <subcellularLocation>
        <location evidence="11">Mitochondrion inner membrane</location>
        <topology evidence="11">Single-pass membrane protein</topology>
    </subcellularLocation>
</comment>
<evidence type="ECO:0000313" key="14">
    <source>
        <dbReference type="Proteomes" id="UP001195483"/>
    </source>
</evidence>
<gene>
    <name evidence="13" type="ORF">CHS0354_008636</name>
</gene>
<dbReference type="CDD" id="cd04738">
    <property type="entry name" value="DHOD_2_like"/>
    <property type="match status" value="1"/>
</dbReference>
<dbReference type="EC" id="1.3.5.2" evidence="4 11"/>
<evidence type="ECO:0000256" key="10">
    <source>
        <dbReference type="ARBA" id="ARBA00048639"/>
    </source>
</evidence>
<dbReference type="InterPro" id="IPR050074">
    <property type="entry name" value="DHO_dehydrogenase"/>
</dbReference>
<comment type="catalytic activity">
    <reaction evidence="10 11">
        <text>(S)-dihydroorotate + a quinone = orotate + a quinol</text>
        <dbReference type="Rhea" id="RHEA:30187"/>
        <dbReference type="ChEBI" id="CHEBI:24646"/>
        <dbReference type="ChEBI" id="CHEBI:30839"/>
        <dbReference type="ChEBI" id="CHEBI:30864"/>
        <dbReference type="ChEBI" id="CHEBI:132124"/>
        <dbReference type="EC" id="1.3.5.2"/>
    </reaction>
</comment>
<comment type="pathway">
    <text evidence="2 11">Pyrimidine metabolism; UMP biosynthesis via de novo pathway; orotate from (S)-dihydroorotate (quinone route): step 1/1.</text>
</comment>
<dbReference type="EMBL" id="JAEAOA010000568">
    <property type="protein sequence ID" value="KAK3610364.1"/>
    <property type="molecule type" value="Genomic_DNA"/>
</dbReference>
<evidence type="ECO:0000256" key="3">
    <source>
        <dbReference type="ARBA" id="ARBA00005359"/>
    </source>
</evidence>
<dbReference type="GO" id="GO:0005743">
    <property type="term" value="C:mitochondrial inner membrane"/>
    <property type="evidence" value="ECO:0007669"/>
    <property type="project" value="UniProtKB-SubCell"/>
</dbReference>
<dbReference type="GO" id="GO:0106430">
    <property type="term" value="F:dihydroorotate dehydrogenase (quinone) activity"/>
    <property type="evidence" value="ECO:0007669"/>
    <property type="project" value="UniProtKB-EC"/>
</dbReference>
<dbReference type="Pfam" id="PF01180">
    <property type="entry name" value="DHO_dh"/>
    <property type="match status" value="1"/>
</dbReference>
<keyword evidence="8 11" id="KW-0560">Oxidoreductase</keyword>
<reference evidence="13" key="1">
    <citation type="journal article" date="2021" name="Genome Biol. Evol.">
        <title>A High-Quality Reference Genome for a Parasitic Bivalve with Doubly Uniparental Inheritance (Bivalvia: Unionida).</title>
        <authorList>
            <person name="Smith C.H."/>
        </authorList>
    </citation>
    <scope>NUCLEOTIDE SEQUENCE</scope>
    <source>
        <strain evidence="13">CHS0354</strain>
    </source>
</reference>
<evidence type="ECO:0000313" key="13">
    <source>
        <dbReference type="EMBL" id="KAK3610364.1"/>
    </source>
</evidence>
<accession>A0AAE0WDM8</accession>
<organism evidence="13 14">
    <name type="scientific">Potamilus streckersoni</name>
    <dbReference type="NCBI Taxonomy" id="2493646"/>
    <lineage>
        <taxon>Eukaryota</taxon>
        <taxon>Metazoa</taxon>
        <taxon>Spiralia</taxon>
        <taxon>Lophotrochozoa</taxon>
        <taxon>Mollusca</taxon>
        <taxon>Bivalvia</taxon>
        <taxon>Autobranchia</taxon>
        <taxon>Heteroconchia</taxon>
        <taxon>Palaeoheterodonta</taxon>
        <taxon>Unionida</taxon>
        <taxon>Unionoidea</taxon>
        <taxon>Unionidae</taxon>
        <taxon>Ambleminae</taxon>
        <taxon>Lampsilini</taxon>
        <taxon>Potamilus</taxon>
    </lineage>
</organism>
<evidence type="ECO:0000256" key="6">
    <source>
        <dbReference type="ARBA" id="ARBA00022630"/>
    </source>
</evidence>
<dbReference type="PANTHER" id="PTHR48109">
    <property type="entry name" value="DIHYDROOROTATE DEHYDROGENASE (QUINONE), MITOCHONDRIAL-RELATED"/>
    <property type="match status" value="1"/>
</dbReference>
<evidence type="ECO:0000256" key="4">
    <source>
        <dbReference type="ARBA" id="ARBA00012791"/>
    </source>
</evidence>
<dbReference type="PROSITE" id="PS00912">
    <property type="entry name" value="DHODEHASE_2"/>
    <property type="match status" value="1"/>
</dbReference>
<keyword evidence="9" id="KW-0472">Membrane</keyword>
<comment type="similarity">
    <text evidence="3 11">Belongs to the dihydroorotate dehydrogenase family. Type 2 subfamily.</text>
</comment>
<dbReference type="NCBIfam" id="TIGR01036">
    <property type="entry name" value="pyrD_sub2"/>
    <property type="match status" value="1"/>
</dbReference>